<evidence type="ECO:0000313" key="4">
    <source>
        <dbReference type="Proteomes" id="UP001189429"/>
    </source>
</evidence>
<feature type="region of interest" description="Disordered" evidence="1">
    <location>
        <begin position="285"/>
        <end position="324"/>
    </location>
</feature>
<evidence type="ECO:0000256" key="2">
    <source>
        <dbReference type="SAM" id="Phobius"/>
    </source>
</evidence>
<keyword evidence="2" id="KW-0472">Membrane</keyword>
<evidence type="ECO:0000313" key="3">
    <source>
        <dbReference type="EMBL" id="CAK0869898.1"/>
    </source>
</evidence>
<proteinExistence type="predicted"/>
<feature type="transmembrane region" description="Helical" evidence="2">
    <location>
        <begin position="258"/>
        <end position="278"/>
    </location>
</feature>
<keyword evidence="2" id="KW-0812">Transmembrane</keyword>
<dbReference type="EMBL" id="CAUYUJ010016901">
    <property type="protein sequence ID" value="CAK0869898.1"/>
    <property type="molecule type" value="Genomic_DNA"/>
</dbReference>
<comment type="caution">
    <text evidence="3">The sequence shown here is derived from an EMBL/GenBank/DDBJ whole genome shotgun (WGS) entry which is preliminary data.</text>
</comment>
<evidence type="ECO:0000256" key="1">
    <source>
        <dbReference type="SAM" id="MobiDB-lite"/>
    </source>
</evidence>
<organism evidence="3 4">
    <name type="scientific">Prorocentrum cordatum</name>
    <dbReference type="NCBI Taxonomy" id="2364126"/>
    <lineage>
        <taxon>Eukaryota</taxon>
        <taxon>Sar</taxon>
        <taxon>Alveolata</taxon>
        <taxon>Dinophyceae</taxon>
        <taxon>Prorocentrales</taxon>
        <taxon>Prorocentraceae</taxon>
        <taxon>Prorocentrum</taxon>
    </lineage>
</organism>
<keyword evidence="4" id="KW-1185">Reference proteome</keyword>
<dbReference type="Proteomes" id="UP001189429">
    <property type="component" value="Unassembled WGS sequence"/>
</dbReference>
<reference evidence="3" key="1">
    <citation type="submission" date="2023-10" db="EMBL/GenBank/DDBJ databases">
        <authorList>
            <person name="Chen Y."/>
            <person name="Shah S."/>
            <person name="Dougan E. K."/>
            <person name="Thang M."/>
            <person name="Chan C."/>
        </authorList>
    </citation>
    <scope>NUCLEOTIDE SEQUENCE [LARGE SCALE GENOMIC DNA]</scope>
</reference>
<accession>A0ABN9VAL5</accession>
<feature type="transmembrane region" description="Helical" evidence="2">
    <location>
        <begin position="25"/>
        <end position="46"/>
    </location>
</feature>
<keyword evidence="2" id="KW-1133">Transmembrane helix</keyword>
<name>A0ABN9VAL5_9DINO</name>
<gene>
    <name evidence="3" type="ORF">PCOR1329_LOCUS56133</name>
</gene>
<sequence>MGSAAHCRENADCCHGFRGMLYDIYCCDFCCVVGMVVVLICCIWTFSVSVVQRFETDRAAEMLFEGSSADLYASQLPDVLRGVYWMAGNTFPELMVAFQAGSWDPEARRMRLRFGVPYSWSYDSSAAGWWEYALVQLSWSFGLSCLDFEFNSNFTYALLPFRVFVVIVDTWALDQVTADGNTWTRNRFDSNGVEEIEYTIKRVISAGGERLSAFDEMVRTTRDDIEVRNIPGIEYMNNSMSSRRKTYVQLVAGRPGGVSALVAVVLSLVYLGCCAVCARRTKTQQRCARSRVHPGSPEGQHPAMSESHSSEGEGAHVVEQARAP</sequence>
<protein>
    <submittedName>
        <fullName evidence="3">Uncharacterized protein</fullName>
    </submittedName>
</protein>